<keyword evidence="2 11" id="KW-0813">Transport</keyword>
<keyword evidence="6" id="KW-0408">Iron</keyword>
<evidence type="ECO:0000256" key="8">
    <source>
        <dbReference type="ARBA" id="ARBA00023077"/>
    </source>
</evidence>
<dbReference type="GO" id="GO:0009279">
    <property type="term" value="C:cell outer membrane"/>
    <property type="evidence" value="ECO:0007669"/>
    <property type="project" value="UniProtKB-SubCell"/>
</dbReference>
<keyword evidence="5 11" id="KW-0812">Transmembrane</keyword>
<reference evidence="17 18" key="1">
    <citation type="journal article" date="2012" name="J. Bacteriol.">
        <title>Genome Sequence of n-Alkane-Degrading Hydrocarboniphaga effusa Strain AP103T (ATCC BAA-332T).</title>
        <authorList>
            <person name="Chang H.K."/>
            <person name="Zylstra G.J."/>
            <person name="Chae J.C."/>
        </authorList>
    </citation>
    <scope>NUCLEOTIDE SEQUENCE [LARGE SCALE GENOMIC DNA]</scope>
    <source>
        <strain evidence="17 18">AP103</strain>
    </source>
</reference>
<evidence type="ECO:0008006" key="19">
    <source>
        <dbReference type="Google" id="ProtNLM"/>
    </source>
</evidence>
<evidence type="ECO:0000256" key="13">
    <source>
        <dbReference type="SAM" id="MobiDB-lite"/>
    </source>
</evidence>
<evidence type="ECO:0000313" key="17">
    <source>
        <dbReference type="EMBL" id="EIT70066.1"/>
    </source>
</evidence>
<dbReference type="InterPro" id="IPR012910">
    <property type="entry name" value="Plug_dom"/>
</dbReference>
<evidence type="ECO:0000259" key="15">
    <source>
        <dbReference type="Pfam" id="PF07715"/>
    </source>
</evidence>
<evidence type="ECO:0000256" key="5">
    <source>
        <dbReference type="ARBA" id="ARBA00022692"/>
    </source>
</evidence>
<comment type="similarity">
    <text evidence="11 12">Belongs to the TonB-dependent receptor family.</text>
</comment>
<name>I8I2H4_9GAMM</name>
<evidence type="ECO:0000313" key="16">
    <source>
        <dbReference type="EMBL" id="EIT69879.1"/>
    </source>
</evidence>
<accession>I8I2H4</accession>
<dbReference type="PANTHER" id="PTHR32552:SF81">
    <property type="entry name" value="TONB-DEPENDENT OUTER MEMBRANE RECEPTOR"/>
    <property type="match status" value="1"/>
</dbReference>
<dbReference type="Pfam" id="PF07715">
    <property type="entry name" value="Plug"/>
    <property type="match status" value="1"/>
</dbReference>
<organism evidence="17 18">
    <name type="scientific">Hydrocarboniphaga effusa AP103</name>
    <dbReference type="NCBI Taxonomy" id="1172194"/>
    <lineage>
        <taxon>Bacteria</taxon>
        <taxon>Pseudomonadati</taxon>
        <taxon>Pseudomonadota</taxon>
        <taxon>Gammaproteobacteria</taxon>
        <taxon>Nevskiales</taxon>
        <taxon>Nevskiaceae</taxon>
        <taxon>Hydrocarboniphaga</taxon>
    </lineage>
</organism>
<reference evidence="17" key="2">
    <citation type="submission" date="2012-05" db="EMBL/GenBank/DDBJ databases">
        <authorList>
            <person name="Park J.-H."/>
            <person name="Zylstra G.J."/>
            <person name="Chae J.-C."/>
        </authorList>
    </citation>
    <scope>NUCLEOTIDE SEQUENCE</scope>
    <source>
        <strain evidence="17">AP103</strain>
    </source>
</reference>
<dbReference type="InterPro" id="IPR039426">
    <property type="entry name" value="TonB-dep_rcpt-like"/>
</dbReference>
<evidence type="ECO:0000313" key="18">
    <source>
        <dbReference type="Proteomes" id="UP000003704"/>
    </source>
</evidence>
<dbReference type="PANTHER" id="PTHR32552">
    <property type="entry name" value="FERRICHROME IRON RECEPTOR-RELATED"/>
    <property type="match status" value="1"/>
</dbReference>
<evidence type="ECO:0000256" key="3">
    <source>
        <dbReference type="ARBA" id="ARBA00022452"/>
    </source>
</evidence>
<feature type="region of interest" description="Disordered" evidence="13">
    <location>
        <begin position="7"/>
        <end position="46"/>
    </location>
</feature>
<proteinExistence type="inferred from homology"/>
<dbReference type="InterPro" id="IPR036942">
    <property type="entry name" value="Beta-barrel_TonB_sf"/>
</dbReference>
<dbReference type="STRING" id="1172194.WQQ_00160"/>
<protein>
    <recommendedName>
        <fullName evidence="19">TonB-dependent receptor</fullName>
    </recommendedName>
</protein>
<dbReference type="InterPro" id="IPR000531">
    <property type="entry name" value="Beta-barrel_TonB"/>
</dbReference>
<keyword evidence="18" id="KW-1185">Reference proteome</keyword>
<gene>
    <name evidence="16" type="ORF">WQQ_00160</name>
    <name evidence="17" type="ORF">WQQ_02030</name>
</gene>
<keyword evidence="9 11" id="KW-0472">Membrane</keyword>
<feature type="domain" description="TonB-dependent receptor-like beta-barrel" evidence="14">
    <location>
        <begin position="263"/>
        <end position="709"/>
    </location>
</feature>
<feature type="domain" description="TonB-dependent receptor plug" evidence="15">
    <location>
        <begin position="67"/>
        <end position="179"/>
    </location>
</feature>
<evidence type="ECO:0000256" key="12">
    <source>
        <dbReference type="RuleBase" id="RU003357"/>
    </source>
</evidence>
<dbReference type="EMBL" id="AKGD01000001">
    <property type="protein sequence ID" value="EIT70066.1"/>
    <property type="molecule type" value="Genomic_DNA"/>
</dbReference>
<evidence type="ECO:0000256" key="1">
    <source>
        <dbReference type="ARBA" id="ARBA00004571"/>
    </source>
</evidence>
<dbReference type="Gene3D" id="2.40.170.20">
    <property type="entry name" value="TonB-dependent receptor, beta-barrel domain"/>
    <property type="match status" value="1"/>
</dbReference>
<dbReference type="GO" id="GO:0006826">
    <property type="term" value="P:iron ion transport"/>
    <property type="evidence" value="ECO:0007669"/>
    <property type="project" value="UniProtKB-KW"/>
</dbReference>
<dbReference type="Proteomes" id="UP000003704">
    <property type="component" value="Unassembled WGS sequence"/>
</dbReference>
<evidence type="ECO:0000256" key="7">
    <source>
        <dbReference type="ARBA" id="ARBA00023065"/>
    </source>
</evidence>
<evidence type="ECO:0000256" key="6">
    <source>
        <dbReference type="ARBA" id="ARBA00023004"/>
    </source>
</evidence>
<evidence type="ECO:0000256" key="4">
    <source>
        <dbReference type="ARBA" id="ARBA00022496"/>
    </source>
</evidence>
<keyword evidence="7" id="KW-0406">Ion transport</keyword>
<comment type="caution">
    <text evidence="17">The sequence shown here is derived from an EMBL/GenBank/DDBJ whole genome shotgun (WGS) entry which is preliminary data.</text>
</comment>
<dbReference type="PROSITE" id="PS52016">
    <property type="entry name" value="TONB_DEPENDENT_REC_3"/>
    <property type="match status" value="1"/>
</dbReference>
<evidence type="ECO:0000256" key="9">
    <source>
        <dbReference type="ARBA" id="ARBA00023136"/>
    </source>
</evidence>
<feature type="compositionally biased region" description="Basic and acidic residues" evidence="13">
    <location>
        <begin position="35"/>
        <end position="46"/>
    </location>
</feature>
<sequence>MLIACAAAQAQSADESQPAREPVSAIPLESPASETLERSTDEPSDRVETAIETVIVTGELLRREIVQTTSSVAVRSGAEIERSTARDVYDVIRATPNASLEDSDYGVGGMTLRGIGSYGASGSGAYASYGTTSVVVLDGVGLPRSALAYADLSAFDLDTVEIFRGPQSTSQGRNAMAGAVILNSVAPQALARFSPQLRGRFAAGEHGVRQYAGAAEATLWPDALAMRVVIDDRRDDGDITNATRDDDHASRRDSRSLRARLAFTPGGADGAYKALLSVMDLQRFQGSTYVPLANERSRVSLSDAPQDYDNQAQLYALNQSLRFGDAWELRAVSAWFRSKTLSHFDIDYGAESGGATTQWEDSDGFSQELRLSYLGERLHGTFGAYYYDEKNRDDSSGFINLNFLIGLPAPQLGNVVYDSGSPSKVKDMALFGELDWLLTERLTLTGGLRVDREKNSRVTTSSYDGDSLASRLLVASLQGSVLPPDGSVPVSREFSEVMPKLGLRYELFDGWFLGATYSEGYRPGGDGYNAVSGRQFSFDSERTQNTELSLKGSYRPWRVQSALNLFYTRWSDMQIQLGEGVDNYMGNTGPAYVRGGEFEFQWRAHRMLQLIGGYGVTWGRFASDMAPVANGADYSGNRLPKAPEYTGTVALEINPWRSLLIRPDITFVGSAAANSDNEPLHELPAFHLVNVAVRWQIGHFGLFFSGTNLTDETYRRDANRYNTSQIDVVSLGEHRRMVGGFELQF</sequence>
<keyword evidence="10 11" id="KW-0998">Cell outer membrane</keyword>
<keyword evidence="8 12" id="KW-0798">TonB box</keyword>
<dbReference type="EMBL" id="AKGD01000001">
    <property type="protein sequence ID" value="EIT69879.1"/>
    <property type="molecule type" value="Genomic_DNA"/>
</dbReference>
<dbReference type="SUPFAM" id="SSF56935">
    <property type="entry name" value="Porins"/>
    <property type="match status" value="1"/>
</dbReference>
<feature type="compositionally biased region" description="Low complexity" evidence="13">
    <location>
        <begin position="7"/>
        <end position="16"/>
    </location>
</feature>
<evidence type="ECO:0000256" key="2">
    <source>
        <dbReference type="ARBA" id="ARBA00022448"/>
    </source>
</evidence>
<keyword evidence="4" id="KW-0410">Iron transport</keyword>
<evidence type="ECO:0000259" key="14">
    <source>
        <dbReference type="Pfam" id="PF00593"/>
    </source>
</evidence>
<comment type="subcellular location">
    <subcellularLocation>
        <location evidence="1 11">Cell outer membrane</location>
        <topology evidence="1 11">Multi-pass membrane protein</topology>
    </subcellularLocation>
</comment>
<dbReference type="Pfam" id="PF00593">
    <property type="entry name" value="TonB_dep_Rec_b-barrel"/>
    <property type="match status" value="1"/>
</dbReference>
<dbReference type="PATRIC" id="fig|1172194.4.peg.16"/>
<keyword evidence="3 11" id="KW-1134">Transmembrane beta strand</keyword>
<evidence type="ECO:0000256" key="11">
    <source>
        <dbReference type="PROSITE-ProRule" id="PRU01360"/>
    </source>
</evidence>
<evidence type="ECO:0000256" key="10">
    <source>
        <dbReference type="ARBA" id="ARBA00023237"/>
    </source>
</evidence>
<dbReference type="AlphaFoldDB" id="I8I2H4"/>